<dbReference type="OrthoDB" id="9804023at2"/>
<dbReference type="PANTHER" id="PTHR33490">
    <property type="entry name" value="BLR5614 PROTEIN-RELATED"/>
    <property type="match status" value="1"/>
</dbReference>
<dbReference type="Pfam" id="PF01841">
    <property type="entry name" value="Transglut_core"/>
    <property type="match status" value="1"/>
</dbReference>
<feature type="domain" description="Transglutaminase-like" evidence="1">
    <location>
        <begin position="137"/>
        <end position="199"/>
    </location>
</feature>
<evidence type="ECO:0000313" key="2">
    <source>
        <dbReference type="EMBL" id="QDZ06765.1"/>
    </source>
</evidence>
<dbReference type="InterPro" id="IPR038765">
    <property type="entry name" value="Papain-like_cys_pep_sf"/>
</dbReference>
<sequence length="225" mass="23822">MRIAIDHTLTVAFPFPRPSVALSLRVTPEDHHDQTVSGWRIWPDCDARLRTTRDGYGNVLTMVYAEGPIDGIEFHVTGEVFTGPSNGILSAAHPEPLPPELFLRPGADAVPELTALAVDAGVADDAVERLHLANVALYRRADAVAADILAASFVAAARRLARPARCVSGYLAQGSGSRPHVWAEAYVDGIGWVGFDPVLGLSAGEDHARVASALDLTGIAMVSGV</sequence>
<evidence type="ECO:0000313" key="3">
    <source>
        <dbReference type="Proteomes" id="UP000315673"/>
    </source>
</evidence>
<protein>
    <submittedName>
        <fullName evidence="2">Transglutaminase family protein</fullName>
    </submittedName>
</protein>
<dbReference type="KEGG" id="spai:FPZ24_04130"/>
<dbReference type="Proteomes" id="UP000315673">
    <property type="component" value="Chromosome"/>
</dbReference>
<dbReference type="RefSeq" id="WP_146569849.1">
    <property type="nucleotide sequence ID" value="NZ_CP042306.1"/>
</dbReference>
<dbReference type="AlphaFoldDB" id="A0A5B8LG66"/>
<organism evidence="2 3">
    <name type="scientific">Sphingomonas panacisoli</name>
    <dbReference type="NCBI Taxonomy" id="1813879"/>
    <lineage>
        <taxon>Bacteria</taxon>
        <taxon>Pseudomonadati</taxon>
        <taxon>Pseudomonadota</taxon>
        <taxon>Alphaproteobacteria</taxon>
        <taxon>Sphingomonadales</taxon>
        <taxon>Sphingomonadaceae</taxon>
        <taxon>Sphingomonas</taxon>
    </lineage>
</organism>
<keyword evidence="3" id="KW-1185">Reference proteome</keyword>
<accession>A0A5B8LG66</accession>
<evidence type="ECO:0000259" key="1">
    <source>
        <dbReference type="SMART" id="SM00460"/>
    </source>
</evidence>
<proteinExistence type="predicted"/>
<dbReference type="SMART" id="SM00460">
    <property type="entry name" value="TGc"/>
    <property type="match status" value="1"/>
</dbReference>
<dbReference type="PANTHER" id="PTHR33490:SF6">
    <property type="entry name" value="SLL1049 PROTEIN"/>
    <property type="match status" value="1"/>
</dbReference>
<dbReference type="SUPFAM" id="SSF54001">
    <property type="entry name" value="Cysteine proteinases"/>
    <property type="match status" value="1"/>
</dbReference>
<dbReference type="InterPro" id="IPR002931">
    <property type="entry name" value="Transglutaminase-like"/>
</dbReference>
<dbReference type="InterPro" id="IPR013589">
    <property type="entry name" value="Bac_transglu_N"/>
</dbReference>
<reference evidence="2 3" key="1">
    <citation type="submission" date="2019-07" db="EMBL/GenBank/DDBJ databases">
        <title>Full genome sequence of Sphingomonas sp. 4R-6-7(HKS19).</title>
        <authorList>
            <person name="Im W.-T."/>
        </authorList>
    </citation>
    <scope>NUCLEOTIDE SEQUENCE [LARGE SCALE GENOMIC DNA]</scope>
    <source>
        <strain evidence="2 3">HKS19</strain>
    </source>
</reference>
<gene>
    <name evidence="2" type="ORF">FPZ24_04130</name>
</gene>
<dbReference type="Pfam" id="PF08379">
    <property type="entry name" value="Bact_transglu_N"/>
    <property type="match status" value="1"/>
</dbReference>
<dbReference type="EMBL" id="CP042306">
    <property type="protein sequence ID" value="QDZ06765.1"/>
    <property type="molecule type" value="Genomic_DNA"/>
</dbReference>
<dbReference type="Gene3D" id="3.10.620.30">
    <property type="match status" value="1"/>
</dbReference>
<name>A0A5B8LG66_9SPHN</name>